<reference evidence="2" key="1">
    <citation type="submission" date="2024-07" db="EMBL/GenBank/DDBJ databases">
        <authorList>
            <person name="Yu S.T."/>
        </authorList>
    </citation>
    <scope>NUCLEOTIDE SEQUENCE</scope>
    <source>
        <strain evidence="2">R39</strain>
    </source>
</reference>
<dbReference type="EMBL" id="CP163441">
    <property type="protein sequence ID" value="XDQ41460.1"/>
    <property type="molecule type" value="Genomic_DNA"/>
</dbReference>
<accession>A0AB39QE25</accession>
<evidence type="ECO:0000313" key="2">
    <source>
        <dbReference type="EMBL" id="XDQ41460.1"/>
    </source>
</evidence>
<evidence type="ECO:0000256" key="1">
    <source>
        <dbReference type="SAM" id="MobiDB-lite"/>
    </source>
</evidence>
<protein>
    <submittedName>
        <fullName evidence="2">Uncharacterized protein</fullName>
    </submittedName>
</protein>
<feature type="region of interest" description="Disordered" evidence="1">
    <location>
        <begin position="33"/>
        <end position="53"/>
    </location>
</feature>
<gene>
    <name evidence="2" type="ORF">AB5J52_03735</name>
</gene>
<organism evidence="2">
    <name type="scientific">Streptomyces sp. R39</name>
    <dbReference type="NCBI Taxonomy" id="3238631"/>
    <lineage>
        <taxon>Bacteria</taxon>
        <taxon>Bacillati</taxon>
        <taxon>Actinomycetota</taxon>
        <taxon>Actinomycetes</taxon>
        <taxon>Kitasatosporales</taxon>
        <taxon>Streptomycetaceae</taxon>
        <taxon>Streptomyces</taxon>
    </lineage>
</organism>
<sequence>MVSTTTVSGPHSPRSSVRRRIWQAGSSFIKVNDAVQRGAEPDQLGQKQRSVID</sequence>
<name>A0AB39QE25_9ACTN</name>
<proteinExistence type="predicted"/>
<dbReference type="AlphaFoldDB" id="A0AB39QE25"/>
<dbReference type="RefSeq" id="WP_369221111.1">
    <property type="nucleotide sequence ID" value="NZ_CP163441.1"/>
</dbReference>